<keyword evidence="2" id="KW-1134">Transmembrane beta strand</keyword>
<dbReference type="RefSeq" id="WP_060347728.1">
    <property type="nucleotide sequence ID" value="NZ_LPLZ01000051.1"/>
</dbReference>
<comment type="caution">
    <text evidence="4">The sequence shown here is derived from an EMBL/GenBank/DDBJ whole genome shotgun (WGS) entry which is preliminary data.</text>
</comment>
<dbReference type="InterPro" id="IPR010131">
    <property type="entry name" value="MdtP/NodT-like"/>
</dbReference>
<comment type="similarity">
    <text evidence="1 2">Belongs to the outer membrane factor (OMF) (TC 1.B.17) family.</text>
</comment>
<evidence type="ECO:0000256" key="3">
    <source>
        <dbReference type="SAM" id="MobiDB-lite"/>
    </source>
</evidence>
<dbReference type="PANTHER" id="PTHR30203:SF33">
    <property type="entry name" value="BLR4455 PROTEIN"/>
    <property type="match status" value="1"/>
</dbReference>
<dbReference type="PROSITE" id="PS51257">
    <property type="entry name" value="PROKAR_LIPOPROTEIN"/>
    <property type="match status" value="1"/>
</dbReference>
<dbReference type="AlphaFoldDB" id="A0A108ELD6"/>
<feature type="signal peptide" evidence="2">
    <location>
        <begin position="1"/>
        <end position="40"/>
    </location>
</feature>
<feature type="region of interest" description="Disordered" evidence="3">
    <location>
        <begin position="495"/>
        <end position="515"/>
    </location>
</feature>
<dbReference type="Gene3D" id="2.20.200.10">
    <property type="entry name" value="Outer membrane efflux proteins (OEP)"/>
    <property type="match status" value="1"/>
</dbReference>
<dbReference type="PANTHER" id="PTHR30203">
    <property type="entry name" value="OUTER MEMBRANE CATION EFFLUX PROTEIN"/>
    <property type="match status" value="1"/>
</dbReference>
<dbReference type="GO" id="GO:0005886">
    <property type="term" value="C:plasma membrane"/>
    <property type="evidence" value="ECO:0007669"/>
    <property type="project" value="UniProtKB-SubCell"/>
</dbReference>
<proteinExistence type="inferred from homology"/>
<keyword evidence="2" id="KW-0732">Signal</keyword>
<comment type="subcellular location">
    <subcellularLocation>
        <location evidence="2">Cell membrane</location>
        <topology evidence="2">Lipid-anchor</topology>
    </subcellularLocation>
</comment>
<sequence length="515" mass="53387">MPFARPLPFARRVVVPGVAAALTALSACSTLPAYSPPAVAVPAHYAGVVAAGVPATGVPAAQPGWNVASPADTASRGAWWTVFDDPVLNKLEARVDVSNQTVKKAVADLQQARAMVDYQHAGFLPTITAGVAQSRARVSRNKLGSSLAGKTTPDYQAGVAASWEPDVFGRVRDAVTSAQANAAASAADVQAVKLSVTAELATDYFALRSLDTQKQLLDDTVRAYADALNLLKQQLAAGAIDASAVAQAATQLETTRTQDTDIDASRAQLQHAIATLVGESASTFTLAPRVQSFDVPAIPAGVPSQLLERRPDIAAAERRVAAANAQIGAARAAFFPDLVLSASTGLESGFFAPWLSAPSLFWSLGSQLAGTLFDGGRRSASLRAAHAQYDGTVADYRQTVLAAFQQVEDQLSTLDALASEADSQQRATDAADLSLKLTTNRFEAGAVSYLDVVTAQTIALSNRRLADQIAARRMEAAVTLLTALGGGWNKLADKDTDASATSAAPAAATSSASVS</sequence>
<dbReference type="InterPro" id="IPR003423">
    <property type="entry name" value="OMP_efflux"/>
</dbReference>
<dbReference type="GO" id="GO:0015562">
    <property type="term" value="F:efflux transmembrane transporter activity"/>
    <property type="evidence" value="ECO:0007669"/>
    <property type="project" value="InterPro"/>
</dbReference>
<accession>A0A108ELD6</accession>
<dbReference type="EMBL" id="LPLZ01000051">
    <property type="protein sequence ID" value="KWN13510.1"/>
    <property type="molecule type" value="Genomic_DNA"/>
</dbReference>
<dbReference type="SUPFAM" id="SSF56954">
    <property type="entry name" value="Outer membrane efflux proteins (OEP)"/>
    <property type="match status" value="1"/>
</dbReference>
<dbReference type="Pfam" id="PF02321">
    <property type="entry name" value="OEP"/>
    <property type="match status" value="2"/>
</dbReference>
<evidence type="ECO:0000256" key="2">
    <source>
        <dbReference type="RuleBase" id="RU362097"/>
    </source>
</evidence>
<keyword evidence="2" id="KW-0812">Transmembrane</keyword>
<dbReference type="Proteomes" id="UP000068016">
    <property type="component" value="Unassembled WGS sequence"/>
</dbReference>
<evidence type="ECO:0000313" key="4">
    <source>
        <dbReference type="EMBL" id="KWN13510.1"/>
    </source>
</evidence>
<feature type="compositionally biased region" description="Low complexity" evidence="3">
    <location>
        <begin position="498"/>
        <end position="515"/>
    </location>
</feature>
<organism evidence="4 5">
    <name type="scientific">Burkholderia territorii</name>
    <dbReference type="NCBI Taxonomy" id="1503055"/>
    <lineage>
        <taxon>Bacteria</taxon>
        <taxon>Pseudomonadati</taxon>
        <taxon>Pseudomonadota</taxon>
        <taxon>Betaproteobacteria</taxon>
        <taxon>Burkholderiales</taxon>
        <taxon>Burkholderiaceae</taxon>
        <taxon>Burkholderia</taxon>
        <taxon>Burkholderia cepacia complex</taxon>
    </lineage>
</organism>
<dbReference type="NCBIfam" id="TIGR01845">
    <property type="entry name" value="outer_NodT"/>
    <property type="match status" value="1"/>
</dbReference>
<keyword evidence="2" id="KW-0564">Palmitate</keyword>
<keyword evidence="2" id="KW-0449">Lipoprotein</keyword>
<dbReference type="Gene3D" id="1.20.1600.10">
    <property type="entry name" value="Outer membrane efflux proteins (OEP)"/>
    <property type="match status" value="1"/>
</dbReference>
<feature type="chain" id="PRO_5006989739" evidence="2">
    <location>
        <begin position="41"/>
        <end position="515"/>
    </location>
</feature>
<keyword evidence="2" id="KW-0472">Membrane</keyword>
<gene>
    <name evidence="4" type="ORF">WT83_18870</name>
</gene>
<name>A0A108ELD6_9BURK</name>
<evidence type="ECO:0000313" key="5">
    <source>
        <dbReference type="Proteomes" id="UP000068016"/>
    </source>
</evidence>
<protein>
    <submittedName>
        <fullName evidence="4">RND transporter</fullName>
    </submittedName>
</protein>
<evidence type="ECO:0000256" key="1">
    <source>
        <dbReference type="ARBA" id="ARBA00007613"/>
    </source>
</evidence>
<reference evidence="4 5" key="1">
    <citation type="submission" date="2015-11" db="EMBL/GenBank/DDBJ databases">
        <title>Expanding the genomic diversity of Burkholderia species for the development of highly accurate diagnostics.</title>
        <authorList>
            <person name="Sahl J."/>
            <person name="Keim P."/>
            <person name="Wagner D."/>
        </authorList>
    </citation>
    <scope>NUCLEOTIDE SEQUENCE [LARGE SCALE GENOMIC DNA]</scope>
    <source>
        <strain evidence="4 5">MSMB793WGS</strain>
    </source>
</reference>